<evidence type="ECO:0000256" key="5">
    <source>
        <dbReference type="ARBA" id="ARBA00023054"/>
    </source>
</evidence>
<dbReference type="InterPro" id="IPR019933">
    <property type="entry name" value="DivIVA_domain"/>
</dbReference>
<feature type="compositionally biased region" description="Low complexity" evidence="8">
    <location>
        <begin position="71"/>
        <end position="90"/>
    </location>
</feature>
<evidence type="ECO:0000256" key="6">
    <source>
        <dbReference type="ARBA" id="ARBA00023306"/>
    </source>
</evidence>
<keyword evidence="6" id="KW-0131">Cell cycle</keyword>
<feature type="compositionally biased region" description="Basic and acidic residues" evidence="8">
    <location>
        <begin position="133"/>
        <end position="158"/>
    </location>
</feature>
<feature type="compositionally biased region" description="Basic and acidic residues" evidence="8">
    <location>
        <begin position="217"/>
        <end position="254"/>
    </location>
</feature>
<comment type="subcellular location">
    <subcellularLocation>
        <location evidence="1">Cytoplasm</location>
    </subcellularLocation>
</comment>
<dbReference type="Pfam" id="PF05103">
    <property type="entry name" value="DivIVA"/>
    <property type="match status" value="1"/>
</dbReference>
<evidence type="ECO:0000313" key="9">
    <source>
        <dbReference type="EMBL" id="QEH93001.1"/>
    </source>
</evidence>
<keyword evidence="3" id="KW-0963">Cytoplasm</keyword>
<evidence type="ECO:0000256" key="2">
    <source>
        <dbReference type="ARBA" id="ARBA00018787"/>
    </source>
</evidence>
<feature type="compositionally biased region" description="Low complexity" evidence="8">
    <location>
        <begin position="184"/>
        <end position="215"/>
    </location>
</feature>
<feature type="compositionally biased region" description="Basic and acidic residues" evidence="8">
    <location>
        <begin position="166"/>
        <end position="181"/>
    </location>
</feature>
<dbReference type="PANTHER" id="PTHR35794">
    <property type="entry name" value="CELL DIVISION PROTEIN DIVIVA"/>
    <property type="match status" value="1"/>
</dbReference>
<feature type="region of interest" description="Disordered" evidence="8">
    <location>
        <begin position="48"/>
        <end position="313"/>
    </location>
</feature>
<dbReference type="EMBL" id="CP043031">
    <property type="protein sequence ID" value="QEH93001.1"/>
    <property type="molecule type" value="Genomic_DNA"/>
</dbReference>
<keyword evidence="10" id="KW-1185">Reference proteome</keyword>
<gene>
    <name evidence="9" type="ORF">FV141_05275</name>
</gene>
<feature type="compositionally biased region" description="Basic and acidic residues" evidence="8">
    <location>
        <begin position="48"/>
        <end position="59"/>
    </location>
</feature>
<reference evidence="9 10" key="1">
    <citation type="submission" date="2019-08" db="EMBL/GenBank/DDBJ databases">
        <title>Dermacoccus abyssi strain HZAU 226, whole genome Nanopore sequencing project.</title>
        <authorList>
            <person name="Guo A."/>
            <person name="Zhang X."/>
            <person name="Ruan Y."/>
            <person name="Liu W."/>
            <person name="Chen Q."/>
            <person name="Gu L."/>
        </authorList>
    </citation>
    <scope>NUCLEOTIDE SEQUENCE [LARGE SCALE GENOMIC DNA]</scope>
    <source>
        <strain evidence="9 10">HZAU 226</strain>
    </source>
</reference>
<evidence type="ECO:0000256" key="8">
    <source>
        <dbReference type="SAM" id="MobiDB-lite"/>
    </source>
</evidence>
<dbReference type="NCBIfam" id="TIGR03544">
    <property type="entry name" value="DivI1A_domain"/>
    <property type="match status" value="1"/>
</dbReference>
<dbReference type="Gene3D" id="6.10.250.660">
    <property type="match status" value="1"/>
</dbReference>
<proteinExistence type="predicted"/>
<dbReference type="InterPro" id="IPR007793">
    <property type="entry name" value="DivIVA_fam"/>
</dbReference>
<feature type="compositionally biased region" description="Basic and acidic residues" evidence="8">
    <location>
        <begin position="95"/>
        <end position="114"/>
    </location>
</feature>
<keyword evidence="4" id="KW-0132">Cell division</keyword>
<keyword evidence="5" id="KW-0175">Coiled coil</keyword>
<dbReference type="PANTHER" id="PTHR35794:SF1">
    <property type="entry name" value="CELL CYCLE PROTEIN GPSB"/>
    <property type="match status" value="1"/>
</dbReference>
<evidence type="ECO:0000256" key="7">
    <source>
        <dbReference type="ARBA" id="ARBA00031737"/>
    </source>
</evidence>
<protein>
    <recommendedName>
        <fullName evidence="2">Cell wall synthesis protein Wag31</fullName>
    </recommendedName>
    <alternativeName>
        <fullName evidence="7">Antigen 84</fullName>
    </alternativeName>
</protein>
<accession>A0ABX5Z8G9</accession>
<evidence type="ECO:0000256" key="3">
    <source>
        <dbReference type="ARBA" id="ARBA00022490"/>
    </source>
</evidence>
<feature type="compositionally biased region" description="Basic and acidic residues" evidence="8">
    <location>
        <begin position="262"/>
        <end position="304"/>
    </location>
</feature>
<sequence length="374" mass="40597">MALTPEDVVKKEFSKPKGFGRSGYDEIQVDDFLDEIVVELRRLNAENDTLSDKLDDCRRGQGTSESDATMVGQPAARGAAAVPALTPVPAGKGSSDADKAEIERLKNELAKAREASAAPQQPAKSDTAGSDALNKKVTDLTGERDAAKADAETARREAANAQSELEAARKRVSELENELRSTKSQQQSDAAALAAPSANNSNEGAGDAAGVLALAQRLHDQHVKDGENERDRLLSEAKAHHEKVVGEANSKSEELLSTAKKRHDELVTTGQKQHDDLVSKGQKQHDDLVSKGQKQHDDLVRTGTEKSTSLVSEAEERRKGILADLETRRTTLTGEIDRLKGFETDYRSNLKGYLSEQLRKLDEKGTQSPADKRQ</sequence>
<organism evidence="9 10">
    <name type="scientific">Dermacoccus abyssi</name>
    <dbReference type="NCBI Taxonomy" id="322596"/>
    <lineage>
        <taxon>Bacteria</taxon>
        <taxon>Bacillati</taxon>
        <taxon>Actinomycetota</taxon>
        <taxon>Actinomycetes</taxon>
        <taxon>Micrococcales</taxon>
        <taxon>Dermacoccaceae</taxon>
        <taxon>Dermacoccus</taxon>
    </lineage>
</organism>
<feature type="compositionally biased region" description="Polar residues" evidence="8">
    <location>
        <begin position="118"/>
        <end position="128"/>
    </location>
</feature>
<evidence type="ECO:0000256" key="1">
    <source>
        <dbReference type="ARBA" id="ARBA00004496"/>
    </source>
</evidence>
<evidence type="ECO:0000313" key="10">
    <source>
        <dbReference type="Proteomes" id="UP000323565"/>
    </source>
</evidence>
<evidence type="ECO:0000256" key="4">
    <source>
        <dbReference type="ARBA" id="ARBA00022618"/>
    </source>
</evidence>
<name>A0ABX5Z8G9_9MICO</name>
<dbReference type="Proteomes" id="UP000323565">
    <property type="component" value="Chromosome"/>
</dbReference>